<protein>
    <submittedName>
        <fullName evidence="1">Uncharacterized protein</fullName>
    </submittedName>
</protein>
<organism evidence="1">
    <name type="scientific">marine sediment metagenome</name>
    <dbReference type="NCBI Taxonomy" id="412755"/>
    <lineage>
        <taxon>unclassified sequences</taxon>
        <taxon>metagenomes</taxon>
        <taxon>ecological metagenomes</taxon>
    </lineage>
</organism>
<reference evidence="1" key="1">
    <citation type="journal article" date="2015" name="Nature">
        <title>Complex archaea that bridge the gap between prokaryotes and eukaryotes.</title>
        <authorList>
            <person name="Spang A."/>
            <person name="Saw J.H."/>
            <person name="Jorgensen S.L."/>
            <person name="Zaremba-Niedzwiedzka K."/>
            <person name="Martijn J."/>
            <person name="Lind A.E."/>
            <person name="van Eijk R."/>
            <person name="Schleper C."/>
            <person name="Guy L."/>
            <person name="Ettema T.J."/>
        </authorList>
    </citation>
    <scope>NUCLEOTIDE SEQUENCE</scope>
</reference>
<feature type="non-terminal residue" evidence="1">
    <location>
        <position position="124"/>
    </location>
</feature>
<dbReference type="AlphaFoldDB" id="A0A0F9GD08"/>
<name>A0A0F9GD08_9ZZZZ</name>
<evidence type="ECO:0000313" key="1">
    <source>
        <dbReference type="EMBL" id="KKL67330.1"/>
    </source>
</evidence>
<proteinExistence type="predicted"/>
<accession>A0A0F9GD08</accession>
<comment type="caution">
    <text evidence="1">The sequence shown here is derived from an EMBL/GenBank/DDBJ whole genome shotgun (WGS) entry which is preliminary data.</text>
</comment>
<gene>
    <name evidence="1" type="ORF">LCGC14_2136070</name>
</gene>
<sequence>MGIQTNLGVGKTVTLTMVRPTVDEDDYPIRMIERTKFGISEIKTIIYCGLGHSTWGENQADIINKAMYLAHKAHTDRLVSTPIGAGASISWNDIGGGQSAVDARIVVQNTHPTGTIDVAVDALI</sequence>
<dbReference type="EMBL" id="LAZR01026898">
    <property type="protein sequence ID" value="KKL67330.1"/>
    <property type="molecule type" value="Genomic_DNA"/>
</dbReference>